<dbReference type="InterPro" id="IPR029041">
    <property type="entry name" value="FAD-linked_oxidoreductase-like"/>
</dbReference>
<sequence>MSLEITTRNNIGPDISYNEIFVTWLPNESKESVIRKVKELFDKGYTPVPHIAAKKIKDRKEAYELSNELSKYSTKVLIIGGSGKQEGNFSTVKELVITGAFNNFKIGVGGFPDGNGSIPFEEGIQILRKKAKYADFVVTQWSLNKKSIKRFVDECPIPVYLGVPNKCSKKQLLKFAKLCGIRNSVKGFKSNIINMVRFMFGFNPRYIVNEFEGHNNVKKIHVYSFGNYDKL</sequence>
<gene>
    <name evidence="2" type="ORF">SLAVMIC_00199</name>
</gene>
<proteinExistence type="predicted"/>
<dbReference type="Gene3D" id="3.20.20.220">
    <property type="match status" value="1"/>
</dbReference>
<evidence type="ECO:0000313" key="2">
    <source>
        <dbReference type="EMBL" id="CAG7580001.1"/>
    </source>
</evidence>
<protein>
    <submittedName>
        <fullName evidence="2">Putative methylenetetrahydrofolate reductase</fullName>
    </submittedName>
</protein>
<organism evidence="2">
    <name type="scientific">uncultured marine phage</name>
    <dbReference type="NCBI Taxonomy" id="707152"/>
    <lineage>
        <taxon>Viruses</taxon>
        <taxon>environmental samples</taxon>
    </lineage>
</organism>
<accession>A0A8D9C9K8</accession>
<dbReference type="SUPFAM" id="SSF51730">
    <property type="entry name" value="FAD-linked oxidoreductase"/>
    <property type="match status" value="1"/>
</dbReference>
<name>A0A8D9C9K8_9VIRU</name>
<reference evidence="2" key="1">
    <citation type="submission" date="2021-06" db="EMBL/GenBank/DDBJ databases">
        <authorList>
            <person name="Gannon L."/>
            <person name="Redgwell R T."/>
            <person name="Michniewski S."/>
            <person name="Harrison D C."/>
            <person name="Millard A."/>
        </authorList>
    </citation>
    <scope>NUCLEOTIDE SEQUENCE</scope>
</reference>
<evidence type="ECO:0000256" key="1">
    <source>
        <dbReference type="ARBA" id="ARBA00023002"/>
    </source>
</evidence>
<dbReference type="GO" id="GO:0016491">
    <property type="term" value="F:oxidoreductase activity"/>
    <property type="evidence" value="ECO:0007669"/>
    <property type="project" value="UniProtKB-KW"/>
</dbReference>
<keyword evidence="1" id="KW-0560">Oxidoreductase</keyword>
<dbReference type="EMBL" id="OU342829">
    <property type="protein sequence ID" value="CAG7580001.1"/>
    <property type="molecule type" value="Genomic_DNA"/>
</dbReference>